<sequence length="56" mass="6855">MKQNKNTYSYNWADKILKTFVNSRDFIEFEEDVDPDWTQMMSNKKTIKNDFLIMLK</sequence>
<organism evidence="1 2">
    <name type="scientific">Methanobrevibacter oralis</name>
    <dbReference type="NCBI Taxonomy" id="66851"/>
    <lineage>
        <taxon>Archaea</taxon>
        <taxon>Methanobacteriati</taxon>
        <taxon>Methanobacteriota</taxon>
        <taxon>Methanomada group</taxon>
        <taxon>Methanobacteria</taxon>
        <taxon>Methanobacteriales</taxon>
        <taxon>Methanobacteriaceae</taxon>
        <taxon>Methanobrevibacter</taxon>
    </lineage>
</organism>
<dbReference type="PATRIC" id="fig|66851.6.peg.1575"/>
<keyword evidence="2" id="KW-1185">Reference proteome</keyword>
<dbReference type="Proteomes" id="UP000077428">
    <property type="component" value="Unassembled WGS sequence"/>
</dbReference>
<accession>A0A166A9L7</accession>
<dbReference type="EMBL" id="LWMU01000083">
    <property type="protein sequence ID" value="KZX11753.1"/>
    <property type="molecule type" value="Genomic_DNA"/>
</dbReference>
<proteinExistence type="predicted"/>
<dbReference type="RefSeq" id="WP_155930819.1">
    <property type="nucleotide sequence ID" value="NZ_CABMAB010000024.1"/>
</dbReference>
<evidence type="ECO:0000313" key="2">
    <source>
        <dbReference type="Proteomes" id="UP000077428"/>
    </source>
</evidence>
<gene>
    <name evidence="1" type="ORF">MBORA_14570</name>
</gene>
<name>A0A166A9L7_METOA</name>
<comment type="caution">
    <text evidence="1">The sequence shown here is derived from an EMBL/GenBank/DDBJ whole genome shotgun (WGS) entry which is preliminary data.</text>
</comment>
<dbReference type="AlphaFoldDB" id="A0A166A9L7"/>
<reference evidence="2" key="1">
    <citation type="journal article" date="2016" name="Genome Announc.">
        <title>Draft Genome Sequences of Methanobrevibacter curvatus DSM11111, Methanobrevibacter cuticularis DSM11139, Methanobrevibacter filiformis DSM11501, and Methanobrevibacter oralis DSM7256.</title>
        <authorList>
            <person name="Poehlein A."/>
            <person name="Seedorf H."/>
        </authorList>
    </citation>
    <scope>NUCLEOTIDE SEQUENCE [LARGE SCALE GENOMIC DNA]</scope>
    <source>
        <strain evidence="2">DSM 7256 / JCM 30027 / ZR</strain>
    </source>
</reference>
<protein>
    <submittedName>
        <fullName evidence="1">Uncharacterized protein</fullName>
    </submittedName>
</protein>
<evidence type="ECO:0000313" key="1">
    <source>
        <dbReference type="EMBL" id="KZX11753.1"/>
    </source>
</evidence>